<name>A0A2S6FUU7_9CLOT</name>
<evidence type="ECO:0000313" key="1">
    <source>
        <dbReference type="EMBL" id="PPK44995.1"/>
    </source>
</evidence>
<dbReference type="OrthoDB" id="2082864at2"/>
<gene>
    <name evidence="1" type="ORF">BD821_12141</name>
</gene>
<comment type="caution">
    <text evidence="1">The sequence shown here is derived from an EMBL/GenBank/DDBJ whole genome shotgun (WGS) entry which is preliminary data.</text>
</comment>
<dbReference type="RefSeq" id="WP_104410671.1">
    <property type="nucleotide sequence ID" value="NZ_PTIS01000021.1"/>
</dbReference>
<sequence>MLIENENAICQELYQYIKFDLYDCIDSEIFTKSTMQELGEFYFNKAVGSVDGANDRLLNIVIKSVLKNNEISMPDDFYISLCKIIGIKDLPNDKLVIIQEEYDKIFIQLYGTVLNKADVKIDLINTQLLSIKRRIASVESKKPTLSLVRDLATEENLLQECHRECNELRTQKEMILFSKQHMERQLNRFCNLGEPQSVQDILQGLALKLSKDTITIMNASLEFSFYREVLEIAEDHLDRPYALFFKVKLYTAIDALHKNWHFHSYTKSDEDRVAELNLAKDKIPSIDELHTQKNSNPQLYLNTLRKFVLEHDVINELSKLLEKSVCLIERKEVLLKSITLFQSDDFIIFNHIVPLQIEGMFGDFLKDATTFNRFTNMAIYINDVLKEKIQHLQDIQVDTYPEVVEYFMYYFNNLIRNRIAHGNYKALFNNSISAEIFAHELLLDLSILVHMLSRKSETDKMHCFISGYKTHYSMLIKSEENPHFGAMFNDMIGNKIISDYDSIEKNRPLQVAYWLVNPYYERIFESTGDKTDLIELRTDFLSKEFWEYVVDSLTNRIETNFGYQLIDMEFLAVVNGLFKCDISPDVRVLLGKANAALQQIKKMQRQ</sequence>
<accession>A0A2S6FUU7</accession>
<evidence type="ECO:0000313" key="2">
    <source>
        <dbReference type="Proteomes" id="UP000239863"/>
    </source>
</evidence>
<reference evidence="1 2" key="1">
    <citation type="submission" date="2018-02" db="EMBL/GenBank/DDBJ databases">
        <title>Genomic Encyclopedia of Archaeal and Bacterial Type Strains, Phase II (KMG-II): from individual species to whole genera.</title>
        <authorList>
            <person name="Goeker M."/>
        </authorList>
    </citation>
    <scope>NUCLEOTIDE SEQUENCE [LARGE SCALE GENOMIC DNA]</scope>
    <source>
        <strain evidence="1 2">DSM 15099</strain>
    </source>
</reference>
<protein>
    <submittedName>
        <fullName evidence="1">Uncharacterized protein</fullName>
    </submittedName>
</protein>
<dbReference type="AlphaFoldDB" id="A0A2S6FUU7"/>
<dbReference type="Proteomes" id="UP000239863">
    <property type="component" value="Unassembled WGS sequence"/>
</dbReference>
<dbReference type="EMBL" id="PTIS01000021">
    <property type="protein sequence ID" value="PPK44995.1"/>
    <property type="molecule type" value="Genomic_DNA"/>
</dbReference>
<organism evidence="1 2">
    <name type="scientific">Clostridium algidicarnis DSM 15099</name>
    <dbReference type="NCBI Taxonomy" id="1121295"/>
    <lineage>
        <taxon>Bacteria</taxon>
        <taxon>Bacillati</taxon>
        <taxon>Bacillota</taxon>
        <taxon>Clostridia</taxon>
        <taxon>Eubacteriales</taxon>
        <taxon>Clostridiaceae</taxon>
        <taxon>Clostridium</taxon>
    </lineage>
</organism>
<proteinExistence type="predicted"/>